<dbReference type="Proteomes" id="UP000029121">
    <property type="component" value="Unassembled WGS sequence"/>
</dbReference>
<dbReference type="InterPro" id="IPR044730">
    <property type="entry name" value="RNase_H-like_dom_plant"/>
</dbReference>
<dbReference type="Pfam" id="PF13456">
    <property type="entry name" value="RVT_3"/>
    <property type="match status" value="1"/>
</dbReference>
<keyword evidence="4" id="KW-1185">Reference proteome</keyword>
<dbReference type="InterPro" id="IPR012337">
    <property type="entry name" value="RNaseH-like_sf"/>
</dbReference>
<evidence type="ECO:0000259" key="2">
    <source>
        <dbReference type="Pfam" id="PF13456"/>
    </source>
</evidence>
<dbReference type="EMBL" id="KB870811">
    <property type="protein sequence ID" value="EOA18811.1"/>
    <property type="molecule type" value="Genomic_DNA"/>
</dbReference>
<dbReference type="AlphaFoldDB" id="R0FAP6"/>
<accession>R0FAP6</accession>
<keyword evidence="1" id="KW-0472">Membrane</keyword>
<dbReference type="CDD" id="cd06222">
    <property type="entry name" value="RNase_H_like"/>
    <property type="match status" value="1"/>
</dbReference>
<gene>
    <name evidence="3" type="ORF">CARUB_v10007424mg</name>
</gene>
<dbReference type="SUPFAM" id="SSF53098">
    <property type="entry name" value="Ribonuclease H-like"/>
    <property type="match status" value="1"/>
</dbReference>
<dbReference type="InterPro" id="IPR036397">
    <property type="entry name" value="RNaseH_sf"/>
</dbReference>
<reference evidence="4" key="1">
    <citation type="journal article" date="2013" name="Nat. Genet.">
        <title>The Capsella rubella genome and the genomic consequences of rapid mating system evolution.</title>
        <authorList>
            <person name="Slotte T."/>
            <person name="Hazzouri K.M."/>
            <person name="Agren J.A."/>
            <person name="Koenig D."/>
            <person name="Maumus F."/>
            <person name="Guo Y.L."/>
            <person name="Steige K."/>
            <person name="Platts A.E."/>
            <person name="Escobar J.S."/>
            <person name="Newman L.K."/>
            <person name="Wang W."/>
            <person name="Mandakova T."/>
            <person name="Vello E."/>
            <person name="Smith L.M."/>
            <person name="Henz S.R."/>
            <person name="Steffen J."/>
            <person name="Takuno S."/>
            <person name="Brandvain Y."/>
            <person name="Coop G."/>
            <person name="Andolfatto P."/>
            <person name="Hu T.T."/>
            <person name="Blanchette M."/>
            <person name="Clark R.M."/>
            <person name="Quesneville H."/>
            <person name="Nordborg M."/>
            <person name="Gaut B.S."/>
            <person name="Lysak M.A."/>
            <person name="Jenkins J."/>
            <person name="Grimwood J."/>
            <person name="Chapman J."/>
            <person name="Prochnik S."/>
            <person name="Shu S."/>
            <person name="Rokhsar D."/>
            <person name="Schmutz J."/>
            <person name="Weigel D."/>
            <person name="Wright S.I."/>
        </authorList>
    </citation>
    <scope>NUCLEOTIDE SEQUENCE [LARGE SCALE GENOMIC DNA]</scope>
    <source>
        <strain evidence="4">cv. Monte Gargano</strain>
    </source>
</reference>
<feature type="transmembrane region" description="Helical" evidence="1">
    <location>
        <begin position="78"/>
        <end position="100"/>
    </location>
</feature>
<dbReference type="eggNOG" id="KOG1075">
    <property type="taxonomic scope" value="Eukaryota"/>
</dbReference>
<protein>
    <recommendedName>
        <fullName evidence="2">RNase H type-1 domain-containing protein</fullName>
    </recommendedName>
</protein>
<dbReference type="PANTHER" id="PTHR34146">
    <property type="entry name" value="POLYNUCLEOTIDYL TRANSFERASE, RIBONUCLEASE H-LIKE SUPERFAMILY PROTEIN-RELATED"/>
    <property type="match status" value="1"/>
</dbReference>
<evidence type="ECO:0000313" key="3">
    <source>
        <dbReference type="EMBL" id="EOA18811.1"/>
    </source>
</evidence>
<keyword evidence="1" id="KW-1133">Transmembrane helix</keyword>
<sequence>MEGFHKCGRPWLKDPQKHIVLQGSSSRPFVTSALLAEALAMEAAIKSVLAMGVSRVTCYSDCNEYVLLLQSRGYVNELAGFLADIVMLCSSFISVSFHFIPRLENALADTLAKEAVMSLSNSSF</sequence>
<organism evidence="3 4">
    <name type="scientific">Capsella rubella</name>
    <dbReference type="NCBI Taxonomy" id="81985"/>
    <lineage>
        <taxon>Eukaryota</taxon>
        <taxon>Viridiplantae</taxon>
        <taxon>Streptophyta</taxon>
        <taxon>Embryophyta</taxon>
        <taxon>Tracheophyta</taxon>
        <taxon>Spermatophyta</taxon>
        <taxon>Magnoliopsida</taxon>
        <taxon>eudicotyledons</taxon>
        <taxon>Gunneridae</taxon>
        <taxon>Pentapetalae</taxon>
        <taxon>rosids</taxon>
        <taxon>malvids</taxon>
        <taxon>Brassicales</taxon>
        <taxon>Brassicaceae</taxon>
        <taxon>Camelineae</taxon>
        <taxon>Capsella</taxon>
    </lineage>
</organism>
<feature type="domain" description="RNase H type-1" evidence="2">
    <location>
        <begin position="14"/>
        <end position="115"/>
    </location>
</feature>
<keyword evidence="1" id="KW-0812">Transmembrane</keyword>
<dbReference type="GO" id="GO:0004523">
    <property type="term" value="F:RNA-DNA hybrid ribonuclease activity"/>
    <property type="evidence" value="ECO:0007669"/>
    <property type="project" value="InterPro"/>
</dbReference>
<proteinExistence type="predicted"/>
<name>R0FAP6_9BRAS</name>
<evidence type="ECO:0000256" key="1">
    <source>
        <dbReference type="SAM" id="Phobius"/>
    </source>
</evidence>
<evidence type="ECO:0000313" key="4">
    <source>
        <dbReference type="Proteomes" id="UP000029121"/>
    </source>
</evidence>
<dbReference type="GO" id="GO:0003676">
    <property type="term" value="F:nucleic acid binding"/>
    <property type="evidence" value="ECO:0007669"/>
    <property type="project" value="InterPro"/>
</dbReference>
<dbReference type="PANTHER" id="PTHR34146:SF3">
    <property type="entry name" value="POLYNUCLEOTIDYL TRANSFERASE, RIBONUCLEASE H-LIKE SUPERFAMILY PROTEIN"/>
    <property type="match status" value="1"/>
</dbReference>
<dbReference type="Gene3D" id="3.30.420.10">
    <property type="entry name" value="Ribonuclease H-like superfamily/Ribonuclease H"/>
    <property type="match status" value="1"/>
</dbReference>
<dbReference type="InterPro" id="IPR002156">
    <property type="entry name" value="RNaseH_domain"/>
</dbReference>